<evidence type="ECO:0000313" key="2">
    <source>
        <dbReference type="EMBL" id="KAA1424476.1"/>
    </source>
</evidence>
<dbReference type="EMBL" id="VDFQ02000001">
    <property type="protein sequence ID" value="KAA1424476.1"/>
    <property type="molecule type" value="Genomic_DNA"/>
</dbReference>
<organism evidence="2 3">
    <name type="scientific">Mumia zhuanghuii</name>
    <dbReference type="NCBI Taxonomy" id="2585211"/>
    <lineage>
        <taxon>Bacteria</taxon>
        <taxon>Bacillati</taxon>
        <taxon>Actinomycetota</taxon>
        <taxon>Actinomycetes</taxon>
        <taxon>Propionibacteriales</taxon>
        <taxon>Nocardioidaceae</taxon>
        <taxon>Mumia</taxon>
    </lineage>
</organism>
<feature type="compositionally biased region" description="Low complexity" evidence="1">
    <location>
        <begin position="58"/>
        <end position="78"/>
    </location>
</feature>
<dbReference type="RefSeq" id="WP_149767321.1">
    <property type="nucleotide sequence ID" value="NZ_VDFQ02000001.1"/>
</dbReference>
<proteinExistence type="predicted"/>
<name>A0A5Q6S2B4_9ACTN</name>
<sequence>MSAGSAVGSARSVRTWLLVSSTTLPSRRSYITAPAVPAPPPAVPIWHPPTTGRRTAVSTSTKRGTPTSTTSVRTSLSSIGTSDGTRSAALNASSGTLPVTYVTTAGSSVSSPPVRRVPAPTATTF</sequence>
<feature type="compositionally biased region" description="Polar residues" evidence="1">
    <location>
        <begin position="79"/>
        <end position="106"/>
    </location>
</feature>
<evidence type="ECO:0000313" key="3">
    <source>
        <dbReference type="Proteomes" id="UP000307768"/>
    </source>
</evidence>
<gene>
    <name evidence="2" type="ORF">FE697_000635</name>
</gene>
<feature type="region of interest" description="Disordered" evidence="1">
    <location>
        <begin position="32"/>
        <end position="125"/>
    </location>
</feature>
<evidence type="ECO:0000256" key="1">
    <source>
        <dbReference type="SAM" id="MobiDB-lite"/>
    </source>
</evidence>
<comment type="caution">
    <text evidence="2">The sequence shown here is derived from an EMBL/GenBank/DDBJ whole genome shotgun (WGS) entry which is preliminary data.</text>
</comment>
<reference evidence="2 3" key="1">
    <citation type="submission" date="2019-09" db="EMBL/GenBank/DDBJ databases">
        <title>Mumia zhuanghuii sp. nov. isolated from the intestinal contents of plateau pika (Ochotona curzoniae) in the Qinghai-Tibet plateau of China.</title>
        <authorList>
            <person name="Tian Z."/>
        </authorList>
    </citation>
    <scope>NUCLEOTIDE SEQUENCE [LARGE SCALE GENOMIC DNA]</scope>
    <source>
        <strain evidence="3">350</strain>
    </source>
</reference>
<protein>
    <submittedName>
        <fullName evidence="2">Uncharacterized protein</fullName>
    </submittedName>
</protein>
<dbReference type="Proteomes" id="UP000307768">
    <property type="component" value="Unassembled WGS sequence"/>
</dbReference>
<feature type="compositionally biased region" description="Pro residues" evidence="1">
    <location>
        <begin position="36"/>
        <end position="47"/>
    </location>
</feature>
<feature type="compositionally biased region" description="Low complexity" evidence="1">
    <location>
        <begin position="107"/>
        <end position="125"/>
    </location>
</feature>
<dbReference type="AlphaFoldDB" id="A0A5Q6S2B4"/>
<accession>A0A5Q6S2B4</accession>